<accession>A0A7H4MXI2</accession>
<dbReference type="Gene3D" id="1.20.1250.20">
    <property type="entry name" value="MFS general substrate transporter like domains"/>
    <property type="match status" value="1"/>
</dbReference>
<dbReference type="AlphaFoldDB" id="A0A7H4MXI2"/>
<organism evidence="2 3">
    <name type="scientific">Klebsiella michiganensis</name>
    <dbReference type="NCBI Taxonomy" id="1134687"/>
    <lineage>
        <taxon>Bacteria</taxon>
        <taxon>Pseudomonadati</taxon>
        <taxon>Pseudomonadota</taxon>
        <taxon>Gammaproteobacteria</taxon>
        <taxon>Enterobacterales</taxon>
        <taxon>Enterobacteriaceae</taxon>
        <taxon>Klebsiella/Raoultella group</taxon>
        <taxon>Klebsiella</taxon>
    </lineage>
</organism>
<keyword evidence="1" id="KW-0472">Membrane</keyword>
<sequence length="76" mass="8107">MINALLGFFWSAGSVAGPVVSGLLISVAGYDGLLMTLFVSGALFLLIQCLGKSEKALLADEREREEEMDDISEAAR</sequence>
<feature type="transmembrane region" description="Helical" evidence="1">
    <location>
        <begin position="32"/>
        <end position="51"/>
    </location>
</feature>
<comment type="caution">
    <text evidence="2">The sequence shown here is derived from an EMBL/GenBank/DDBJ whole genome shotgun (WGS) entry which is preliminary data.</text>
</comment>
<evidence type="ECO:0000313" key="2">
    <source>
        <dbReference type="EMBL" id="STT07795.1"/>
    </source>
</evidence>
<name>A0A7H4MXI2_9ENTR</name>
<evidence type="ECO:0000313" key="3">
    <source>
        <dbReference type="Proteomes" id="UP000255050"/>
    </source>
</evidence>
<dbReference type="InterPro" id="IPR036259">
    <property type="entry name" value="MFS_trans_sf"/>
</dbReference>
<keyword evidence="1" id="KW-0812">Transmembrane</keyword>
<reference evidence="2 3" key="1">
    <citation type="submission" date="2018-06" db="EMBL/GenBank/DDBJ databases">
        <authorList>
            <consortium name="Pathogen Informatics"/>
            <person name="Doyle S."/>
        </authorList>
    </citation>
    <scope>NUCLEOTIDE SEQUENCE [LARGE SCALE GENOMIC DNA]</scope>
    <source>
        <strain evidence="2 3">NCTC11694</strain>
    </source>
</reference>
<proteinExistence type="predicted"/>
<gene>
    <name evidence="2" type="ORF">NCTC11694_07419</name>
</gene>
<evidence type="ECO:0000256" key="1">
    <source>
        <dbReference type="SAM" id="Phobius"/>
    </source>
</evidence>
<dbReference type="Proteomes" id="UP000255050">
    <property type="component" value="Unassembled WGS sequence"/>
</dbReference>
<protein>
    <submittedName>
        <fullName evidence="2">Transporter</fullName>
    </submittedName>
</protein>
<dbReference type="EMBL" id="UGJR01000006">
    <property type="protein sequence ID" value="STT07795.1"/>
    <property type="molecule type" value="Genomic_DNA"/>
</dbReference>
<dbReference type="SUPFAM" id="SSF103473">
    <property type="entry name" value="MFS general substrate transporter"/>
    <property type="match status" value="1"/>
</dbReference>
<keyword evidence="1" id="KW-1133">Transmembrane helix</keyword>